<comment type="subcellular location">
    <subcellularLocation>
        <location evidence="1">Membrane</location>
        <topology evidence="1">Multi-pass membrane protein</topology>
    </subcellularLocation>
</comment>
<keyword evidence="2 5" id="KW-0812">Transmembrane</keyword>
<dbReference type="RefSeq" id="WP_253475321.1">
    <property type="nucleotide sequence ID" value="NZ_JALJXV010000002.1"/>
</dbReference>
<dbReference type="PANTHER" id="PTHR37422">
    <property type="entry name" value="TEICHURONIC ACID BIOSYNTHESIS PROTEIN TUAE"/>
    <property type="match status" value="1"/>
</dbReference>
<keyword evidence="4 5" id="KW-0472">Membrane</keyword>
<name>A0AAE3KAX3_9GAMM</name>
<evidence type="ECO:0000256" key="2">
    <source>
        <dbReference type="ARBA" id="ARBA00022692"/>
    </source>
</evidence>
<feature type="transmembrane region" description="Helical" evidence="5">
    <location>
        <begin position="369"/>
        <end position="388"/>
    </location>
</feature>
<keyword evidence="7" id="KW-0436">Ligase</keyword>
<dbReference type="EMBL" id="JALJXV010000002">
    <property type="protein sequence ID" value="MCP1673956.1"/>
    <property type="molecule type" value="Genomic_DNA"/>
</dbReference>
<sequence length="456" mass="50250">MNAPDHRSDEGKLAYVAIASIYLFAFFAPRSIAIGQLSQLVMLIVAVVFALRYRDAILRAPILWLGGAYVIYVLARGLWAALIGQPELASEHLDGTSSWVRAIALPIVILGLALLATGNWVRHAIGALIAVAAGLLLFEVLPAWSWGEFQDALTGRRRFIFGLGHSRSGFIMAAGLVALLAFMPLIIGRWPDKGGTLMKGLTGLRVALWAVLVIALLLAEFVTKTRTTWLALMVALLALGVVAAWHYRDHLLRKGTLIALACAAIVLGLALTQVWGELERRATDRAEAIQQILTMESLDDAFEMDDANVGARMAYKVFAITLWMERPLVGHGPADPYYLMQERPLPPVLEGRSGHFHDAHVEALSRLGLTGWLLIMAFLALLVIEALRRLGRPDTGDRRVHMLALTGISFTALLLVWMLGTHQLTRFQSVHIYAPFLAPMCAALFLRRLKPRREAR</sequence>
<dbReference type="InterPro" id="IPR051533">
    <property type="entry name" value="WaaL-like"/>
</dbReference>
<evidence type="ECO:0000256" key="5">
    <source>
        <dbReference type="SAM" id="Phobius"/>
    </source>
</evidence>
<feature type="transmembrane region" description="Helical" evidence="5">
    <location>
        <begin position="257"/>
        <end position="275"/>
    </location>
</feature>
<feature type="transmembrane region" description="Helical" evidence="5">
    <location>
        <begin position="34"/>
        <end position="53"/>
    </location>
</feature>
<evidence type="ECO:0000313" key="8">
    <source>
        <dbReference type="Proteomes" id="UP001205843"/>
    </source>
</evidence>
<feature type="transmembrane region" description="Helical" evidence="5">
    <location>
        <begin position="228"/>
        <end position="245"/>
    </location>
</feature>
<dbReference type="Proteomes" id="UP001205843">
    <property type="component" value="Unassembled WGS sequence"/>
</dbReference>
<reference evidence="7" key="1">
    <citation type="submission" date="2022-03" db="EMBL/GenBank/DDBJ databases">
        <title>Genomic Encyclopedia of Type Strains, Phase III (KMG-III): the genomes of soil and plant-associated and newly described type strains.</title>
        <authorList>
            <person name="Whitman W."/>
        </authorList>
    </citation>
    <scope>NUCLEOTIDE SEQUENCE</scope>
    <source>
        <strain evidence="7">ANL 6-2</strain>
    </source>
</reference>
<dbReference type="Pfam" id="PF04932">
    <property type="entry name" value="Wzy_C"/>
    <property type="match status" value="1"/>
</dbReference>
<feature type="domain" description="O-antigen ligase-related" evidence="6">
    <location>
        <begin position="212"/>
        <end position="375"/>
    </location>
</feature>
<proteinExistence type="predicted"/>
<keyword evidence="3 5" id="KW-1133">Transmembrane helix</keyword>
<feature type="transmembrane region" description="Helical" evidence="5">
    <location>
        <begin position="124"/>
        <end position="147"/>
    </location>
</feature>
<feature type="transmembrane region" description="Helical" evidence="5">
    <location>
        <begin position="167"/>
        <end position="190"/>
    </location>
</feature>
<evidence type="ECO:0000313" key="7">
    <source>
        <dbReference type="EMBL" id="MCP1673956.1"/>
    </source>
</evidence>
<protein>
    <submittedName>
        <fullName evidence="7">O-antigen ligase</fullName>
    </submittedName>
</protein>
<feature type="transmembrane region" description="Helical" evidence="5">
    <location>
        <begin position="432"/>
        <end position="449"/>
    </location>
</feature>
<keyword evidence="8" id="KW-1185">Reference proteome</keyword>
<feature type="transmembrane region" description="Helical" evidence="5">
    <location>
        <begin position="400"/>
        <end position="420"/>
    </location>
</feature>
<dbReference type="GO" id="GO:0016874">
    <property type="term" value="F:ligase activity"/>
    <property type="evidence" value="ECO:0007669"/>
    <property type="project" value="UniProtKB-KW"/>
</dbReference>
<evidence type="ECO:0000259" key="6">
    <source>
        <dbReference type="Pfam" id="PF04932"/>
    </source>
</evidence>
<evidence type="ECO:0000256" key="1">
    <source>
        <dbReference type="ARBA" id="ARBA00004141"/>
    </source>
</evidence>
<dbReference type="GO" id="GO:0016020">
    <property type="term" value="C:membrane"/>
    <property type="evidence" value="ECO:0007669"/>
    <property type="project" value="UniProtKB-SubCell"/>
</dbReference>
<dbReference type="PANTHER" id="PTHR37422:SF13">
    <property type="entry name" value="LIPOPOLYSACCHARIDE BIOSYNTHESIS PROTEIN PA4999-RELATED"/>
    <property type="match status" value="1"/>
</dbReference>
<dbReference type="InterPro" id="IPR007016">
    <property type="entry name" value="O-antigen_ligase-rel_domated"/>
</dbReference>
<evidence type="ECO:0000256" key="4">
    <source>
        <dbReference type="ARBA" id="ARBA00023136"/>
    </source>
</evidence>
<feature type="transmembrane region" description="Helical" evidence="5">
    <location>
        <begin position="60"/>
        <end position="79"/>
    </location>
</feature>
<dbReference type="AlphaFoldDB" id="A0AAE3KAX3"/>
<feature type="transmembrane region" description="Helical" evidence="5">
    <location>
        <begin position="202"/>
        <end position="222"/>
    </location>
</feature>
<feature type="transmembrane region" description="Helical" evidence="5">
    <location>
        <begin position="12"/>
        <end position="28"/>
    </location>
</feature>
<comment type="caution">
    <text evidence="7">The sequence shown here is derived from an EMBL/GenBank/DDBJ whole genome shotgun (WGS) entry which is preliminary data.</text>
</comment>
<organism evidence="7 8">
    <name type="scientific">Natronocella acetinitrilica</name>
    <dbReference type="NCBI Taxonomy" id="414046"/>
    <lineage>
        <taxon>Bacteria</taxon>
        <taxon>Pseudomonadati</taxon>
        <taxon>Pseudomonadota</taxon>
        <taxon>Gammaproteobacteria</taxon>
        <taxon>Chromatiales</taxon>
        <taxon>Ectothiorhodospiraceae</taxon>
        <taxon>Natronocella</taxon>
    </lineage>
</organism>
<feature type="transmembrane region" description="Helical" evidence="5">
    <location>
        <begin position="99"/>
        <end position="117"/>
    </location>
</feature>
<gene>
    <name evidence="7" type="ORF">J2T57_001055</name>
</gene>
<evidence type="ECO:0000256" key="3">
    <source>
        <dbReference type="ARBA" id="ARBA00022989"/>
    </source>
</evidence>
<accession>A0AAE3KAX3</accession>